<evidence type="ECO:0000313" key="2">
    <source>
        <dbReference type="Proteomes" id="UP000044841"/>
    </source>
</evidence>
<name>A0A0K6FX96_9AGAM</name>
<dbReference type="Proteomes" id="UP000044841">
    <property type="component" value="Unassembled WGS sequence"/>
</dbReference>
<evidence type="ECO:0008006" key="3">
    <source>
        <dbReference type="Google" id="ProtNLM"/>
    </source>
</evidence>
<dbReference type="SUPFAM" id="SSF52047">
    <property type="entry name" value="RNI-like"/>
    <property type="match status" value="1"/>
</dbReference>
<reference evidence="1 2" key="1">
    <citation type="submission" date="2015-07" db="EMBL/GenBank/DDBJ databases">
        <authorList>
            <person name="Noorani M."/>
        </authorList>
    </citation>
    <scope>NUCLEOTIDE SEQUENCE [LARGE SCALE GENOMIC DNA]</scope>
    <source>
        <strain evidence="1">BBA 69670</strain>
    </source>
</reference>
<sequence length="456" mass="51949">MTVVNLPLEVISQIGTCLSNRASDLALISLVSKSWWIGTLPALYRSVILKRNLHVKQFSAILSSGSVGSVQISSYVRELEIQLRDDDIDESVLVLLEPWVQRLSQLSKLRWNLFYIPKNLQLIQRFQKECPALRSVYIFIPGGIDFFESEDDPRHTALLGFTNLINFELEIDDFDAGFEDTCAWPLMTPLSNCPDLRSLTLWFHDDNIEYSLDDLVATWDELILPHLKELRIPGAVELSRKTLFSPPGEGSHPFRDFLTRHPQIEVLELGCSSSKIYDGEMNPCHFSLALPSLKYFGGPDFVADILVRSTVASQLETLIIEHCSFDPAANFLPDKVFNVQPLSNLRKPRIGTDDFDHALQILKAVIPETEVLEELTTTSVPHYYHRTFLGLLTHAPMLREFTMHNSMLLFQAMASNAGLPQIPIPGEEEEVPYKELFKKRMRVICPELKVINELRW</sequence>
<dbReference type="EMBL" id="CYGV01001192">
    <property type="protein sequence ID" value="CUA70738.1"/>
    <property type="molecule type" value="Genomic_DNA"/>
</dbReference>
<gene>
    <name evidence="1" type="ORF">RSOLAG22IIIB_09066</name>
</gene>
<proteinExistence type="predicted"/>
<protein>
    <recommendedName>
        <fullName evidence="3">F-box domain-containing protein</fullName>
    </recommendedName>
</protein>
<evidence type="ECO:0000313" key="1">
    <source>
        <dbReference type="EMBL" id="CUA70738.1"/>
    </source>
</evidence>
<accession>A0A0K6FX96</accession>
<organism evidence="1 2">
    <name type="scientific">Rhizoctonia solani</name>
    <dbReference type="NCBI Taxonomy" id="456999"/>
    <lineage>
        <taxon>Eukaryota</taxon>
        <taxon>Fungi</taxon>
        <taxon>Dikarya</taxon>
        <taxon>Basidiomycota</taxon>
        <taxon>Agaricomycotina</taxon>
        <taxon>Agaricomycetes</taxon>
        <taxon>Cantharellales</taxon>
        <taxon>Ceratobasidiaceae</taxon>
        <taxon>Rhizoctonia</taxon>
    </lineage>
</organism>
<keyword evidence="2" id="KW-1185">Reference proteome</keyword>
<dbReference type="AlphaFoldDB" id="A0A0K6FX96"/>